<dbReference type="InterPro" id="IPR016195">
    <property type="entry name" value="Pol/histidinol_Pase-like"/>
</dbReference>
<dbReference type="EMBL" id="CP117826">
    <property type="protein sequence ID" value="XCC61622.1"/>
    <property type="molecule type" value="Genomic_DNA"/>
</dbReference>
<keyword evidence="4 8" id="KW-0028">Amino-acid biosynthesis</keyword>
<evidence type="ECO:0000256" key="5">
    <source>
        <dbReference type="ARBA" id="ARBA00022801"/>
    </source>
</evidence>
<keyword evidence="5 8" id="KW-0378">Hydrolase</keyword>
<evidence type="ECO:0000256" key="8">
    <source>
        <dbReference type="RuleBase" id="RU366003"/>
    </source>
</evidence>
<accession>A0AAU8A6H2</accession>
<dbReference type="PANTHER" id="PTHR21039">
    <property type="entry name" value="HISTIDINOL PHOSPHATASE-RELATED"/>
    <property type="match status" value="1"/>
</dbReference>
<reference evidence="10" key="1">
    <citation type="submission" date="2023-02" db="EMBL/GenBank/DDBJ databases">
        <title>Gut commensal Christensenella minuta modulates host metabolism via a new class of secondary bile acids.</title>
        <authorList>
            <person name="Liu C."/>
        </authorList>
    </citation>
    <scope>NUCLEOTIDE SEQUENCE</scope>
    <source>
        <strain evidence="10">CA70</strain>
    </source>
</reference>
<comment type="catalytic activity">
    <reaction evidence="7 8">
        <text>L-histidinol phosphate + H2O = L-histidinol + phosphate</text>
        <dbReference type="Rhea" id="RHEA:14465"/>
        <dbReference type="ChEBI" id="CHEBI:15377"/>
        <dbReference type="ChEBI" id="CHEBI:43474"/>
        <dbReference type="ChEBI" id="CHEBI:57699"/>
        <dbReference type="ChEBI" id="CHEBI:57980"/>
        <dbReference type="EC" id="3.1.3.15"/>
    </reaction>
</comment>
<protein>
    <recommendedName>
        <fullName evidence="3 8">Histidinol-phosphatase</fullName>
        <shortName evidence="8">HolPase</shortName>
        <ecNumber evidence="3 8">3.1.3.15</ecNumber>
    </recommendedName>
</protein>
<dbReference type="EC" id="3.1.3.15" evidence="3 8"/>
<keyword evidence="6 8" id="KW-0368">Histidine biosynthesis</keyword>
<organism evidence="10">
    <name type="scientific">Christensenella massiliensis</name>
    <dbReference type="NCBI Taxonomy" id="1805714"/>
    <lineage>
        <taxon>Bacteria</taxon>
        <taxon>Bacillati</taxon>
        <taxon>Bacillota</taxon>
        <taxon>Clostridia</taxon>
        <taxon>Christensenellales</taxon>
        <taxon>Christensenellaceae</taxon>
        <taxon>Christensenella</taxon>
    </lineage>
</organism>
<dbReference type="RefSeq" id="WP_353423019.1">
    <property type="nucleotide sequence ID" value="NZ_CP117826.1"/>
</dbReference>
<dbReference type="InterPro" id="IPR004013">
    <property type="entry name" value="PHP_dom"/>
</dbReference>
<evidence type="ECO:0000256" key="2">
    <source>
        <dbReference type="ARBA" id="ARBA00009152"/>
    </source>
</evidence>
<sequence length="272" mass="31219">MMFDYHIHSNVSHDAYDSPVRIAMTARKKGLTEICFTEHQEIDYPYPEPMPGLHYGLYERELGKARERVPGIVIRRGAELSLMPGSLKKIAADVRGHEFDFIIASQHTIKEKDPYFGESFEGKTLRQAQREYLEEMLYDLEHFDDFDVVGHIGYLDKYLPDIETLDDRTPFGYEDFPELLDAVFRSVIGRGKGIEVNTSNYAVYGWPTPAASVLRRYVELGGEVVTLGSDAHVAERVGWRFADAVEYMRACGVRYVCRFAARKPEFVPLEKF</sequence>
<dbReference type="SUPFAM" id="SSF89550">
    <property type="entry name" value="PHP domain-like"/>
    <property type="match status" value="1"/>
</dbReference>
<dbReference type="GO" id="GO:0000105">
    <property type="term" value="P:L-histidine biosynthetic process"/>
    <property type="evidence" value="ECO:0007669"/>
    <property type="project" value="UniProtKB-UniRule"/>
</dbReference>
<evidence type="ECO:0000313" key="10">
    <source>
        <dbReference type="EMBL" id="XCC61622.1"/>
    </source>
</evidence>
<dbReference type="Pfam" id="PF02811">
    <property type="entry name" value="PHP"/>
    <property type="match status" value="1"/>
</dbReference>
<evidence type="ECO:0000256" key="7">
    <source>
        <dbReference type="ARBA" id="ARBA00049158"/>
    </source>
</evidence>
<evidence type="ECO:0000256" key="6">
    <source>
        <dbReference type="ARBA" id="ARBA00023102"/>
    </source>
</evidence>
<dbReference type="AlphaFoldDB" id="A0AAU8A6H2"/>
<evidence type="ECO:0000256" key="4">
    <source>
        <dbReference type="ARBA" id="ARBA00022605"/>
    </source>
</evidence>
<feature type="domain" description="PHP" evidence="9">
    <location>
        <begin position="4"/>
        <end position="199"/>
    </location>
</feature>
<evidence type="ECO:0000256" key="1">
    <source>
        <dbReference type="ARBA" id="ARBA00004970"/>
    </source>
</evidence>
<dbReference type="GO" id="GO:0005737">
    <property type="term" value="C:cytoplasm"/>
    <property type="evidence" value="ECO:0007669"/>
    <property type="project" value="TreeGrafter"/>
</dbReference>
<gene>
    <name evidence="10" type="ORF">PUP29_08800</name>
</gene>
<name>A0AAU8A6H2_9FIRM</name>
<comment type="pathway">
    <text evidence="1 8">Amino-acid biosynthesis; L-histidine biosynthesis; L-histidine from 5-phospho-alpha-D-ribose 1-diphosphate: step 8/9.</text>
</comment>
<dbReference type="PANTHER" id="PTHR21039:SF0">
    <property type="entry name" value="HISTIDINOL-PHOSPHATASE"/>
    <property type="match status" value="1"/>
</dbReference>
<evidence type="ECO:0000256" key="3">
    <source>
        <dbReference type="ARBA" id="ARBA00013085"/>
    </source>
</evidence>
<dbReference type="GO" id="GO:0004401">
    <property type="term" value="F:histidinol-phosphatase activity"/>
    <property type="evidence" value="ECO:0007669"/>
    <property type="project" value="UniProtKB-UniRule"/>
</dbReference>
<dbReference type="Gene3D" id="3.20.20.140">
    <property type="entry name" value="Metal-dependent hydrolases"/>
    <property type="match status" value="1"/>
</dbReference>
<comment type="similarity">
    <text evidence="2 8">Belongs to the PHP hydrolase family. HisK subfamily.</text>
</comment>
<evidence type="ECO:0000259" key="9">
    <source>
        <dbReference type="Pfam" id="PF02811"/>
    </source>
</evidence>
<dbReference type="NCBIfam" id="TIGR01856">
    <property type="entry name" value="hisJ_fam"/>
    <property type="match status" value="1"/>
</dbReference>
<proteinExistence type="inferred from homology"/>
<dbReference type="InterPro" id="IPR010140">
    <property type="entry name" value="Histidinol_P_phosphatase_HisJ"/>
</dbReference>